<organism evidence="1 2">
    <name type="scientific">Imshaugia aleurites</name>
    <dbReference type="NCBI Taxonomy" id="172621"/>
    <lineage>
        <taxon>Eukaryota</taxon>
        <taxon>Fungi</taxon>
        <taxon>Dikarya</taxon>
        <taxon>Ascomycota</taxon>
        <taxon>Pezizomycotina</taxon>
        <taxon>Lecanoromycetes</taxon>
        <taxon>OSLEUM clade</taxon>
        <taxon>Lecanoromycetidae</taxon>
        <taxon>Lecanorales</taxon>
        <taxon>Lecanorineae</taxon>
        <taxon>Parmeliaceae</taxon>
        <taxon>Imshaugia</taxon>
    </lineage>
</organism>
<evidence type="ECO:0000313" key="2">
    <source>
        <dbReference type="Proteomes" id="UP000664534"/>
    </source>
</evidence>
<comment type="caution">
    <text evidence="1">The sequence shown here is derived from an EMBL/GenBank/DDBJ whole genome shotgun (WGS) entry which is preliminary data.</text>
</comment>
<protein>
    <submittedName>
        <fullName evidence="1">Uncharacterized protein</fullName>
    </submittedName>
</protein>
<accession>A0A8H3GBA3</accession>
<name>A0A8H3GBA3_9LECA</name>
<reference evidence="1" key="1">
    <citation type="submission" date="2021-03" db="EMBL/GenBank/DDBJ databases">
        <authorList>
            <person name="Tagirdzhanova G."/>
        </authorList>
    </citation>
    <scope>NUCLEOTIDE SEQUENCE</scope>
</reference>
<keyword evidence="2" id="KW-1185">Reference proteome</keyword>
<sequence>MTASKKRSAIGEIKEPSLLDQLIGAISAQKAAFYCGGDVLVSEDDESPASRFEDLTRDDNKAISPPIVIRWDLPSGKTLRKLTLPPSEGADGDNAIGSLLKHSTPATSGKKGEEVLDESYQKAAKLDANHFSTNFNPYDVGIVDAIAQVLLPGIAKPFADGRSTFEDHLGVVAELYKLNVS</sequence>
<dbReference type="Proteomes" id="UP000664534">
    <property type="component" value="Unassembled WGS sequence"/>
</dbReference>
<gene>
    <name evidence="1" type="ORF">IMSHALPRED_000771</name>
</gene>
<evidence type="ECO:0000313" key="1">
    <source>
        <dbReference type="EMBL" id="CAF9938369.1"/>
    </source>
</evidence>
<dbReference type="OrthoDB" id="27483at2759"/>
<dbReference type="EMBL" id="CAJPDT010000108">
    <property type="protein sequence ID" value="CAF9938369.1"/>
    <property type="molecule type" value="Genomic_DNA"/>
</dbReference>
<dbReference type="AlphaFoldDB" id="A0A8H3GBA3"/>
<proteinExistence type="predicted"/>